<dbReference type="GO" id="GO:0005975">
    <property type="term" value="P:carbohydrate metabolic process"/>
    <property type="evidence" value="ECO:0007669"/>
    <property type="project" value="InterPro"/>
</dbReference>
<dbReference type="PANTHER" id="PTHR43002">
    <property type="entry name" value="GLYCOGEN DEBRANCHING ENZYME"/>
    <property type="match status" value="1"/>
</dbReference>
<dbReference type="Pfam" id="PF03714">
    <property type="entry name" value="PUD"/>
    <property type="match status" value="3"/>
</dbReference>
<dbReference type="Gene3D" id="2.60.40.1110">
    <property type="match status" value="3"/>
</dbReference>
<proteinExistence type="inferred from homology"/>
<dbReference type="STRING" id="494026.PGLA_21330"/>
<dbReference type="EC" id="3.2.1.41" evidence="7"/>
<dbReference type="Pfam" id="PF00395">
    <property type="entry name" value="SLH"/>
    <property type="match status" value="3"/>
</dbReference>
<evidence type="ECO:0000313" key="12">
    <source>
        <dbReference type="EMBL" id="OAB35970.1"/>
    </source>
</evidence>
<dbReference type="InterPro" id="IPR004193">
    <property type="entry name" value="Glyco_hydro_13_N"/>
</dbReference>
<dbReference type="Gene3D" id="2.60.40.1180">
    <property type="entry name" value="Golgi alpha-mannosidase II"/>
    <property type="match status" value="2"/>
</dbReference>
<dbReference type="CDD" id="cd11341">
    <property type="entry name" value="AmyAc_Pullulanase_LD-like"/>
    <property type="match status" value="1"/>
</dbReference>
<keyword evidence="3" id="KW-0378">Hydrolase</keyword>
<dbReference type="Gene3D" id="3.20.20.80">
    <property type="entry name" value="Glycosidases"/>
    <property type="match status" value="2"/>
</dbReference>
<accession>A0A168F8U4</accession>
<dbReference type="InterPro" id="IPR005323">
    <property type="entry name" value="CBM41_pullulanase"/>
</dbReference>
<dbReference type="Gene3D" id="2.60.40.1220">
    <property type="match status" value="1"/>
</dbReference>
<evidence type="ECO:0000256" key="8">
    <source>
        <dbReference type="ARBA" id="ARBA00029618"/>
    </source>
</evidence>
<dbReference type="InterPro" id="IPR011838">
    <property type="entry name" value="Pullulan_Gpos"/>
</dbReference>
<dbReference type="SUPFAM" id="SSF49373">
    <property type="entry name" value="Invasin/intimin cell-adhesion fragments"/>
    <property type="match status" value="1"/>
</dbReference>
<keyword evidence="5" id="KW-0326">Glycosidase</keyword>
<feature type="compositionally biased region" description="Low complexity" evidence="10">
    <location>
        <begin position="2146"/>
        <end position="2161"/>
    </location>
</feature>
<dbReference type="Gene3D" id="2.60.40.10">
    <property type="entry name" value="Immunoglobulins"/>
    <property type="match status" value="4"/>
</dbReference>
<evidence type="ECO:0000259" key="11">
    <source>
        <dbReference type="PROSITE" id="PS51272"/>
    </source>
</evidence>
<dbReference type="GO" id="GO:0051060">
    <property type="term" value="F:pullulanase activity"/>
    <property type="evidence" value="ECO:0007669"/>
    <property type="project" value="UniProtKB-EC"/>
</dbReference>
<gene>
    <name evidence="12" type="ORF">PGLA_21330</name>
</gene>
<dbReference type="InterPro" id="IPR008964">
    <property type="entry name" value="Invasin/intimin_cell_adhesion"/>
</dbReference>
<dbReference type="Pfam" id="PF18033">
    <property type="entry name" value="SpuA_C"/>
    <property type="match status" value="1"/>
</dbReference>
<evidence type="ECO:0000256" key="10">
    <source>
        <dbReference type="SAM" id="MobiDB-lite"/>
    </source>
</evidence>
<dbReference type="Pfam" id="PF02922">
    <property type="entry name" value="CBM_48"/>
    <property type="match status" value="1"/>
</dbReference>
<dbReference type="InterPro" id="IPR054409">
    <property type="entry name" value="X25_BaPul-like"/>
</dbReference>
<dbReference type="InterPro" id="IPR013780">
    <property type="entry name" value="Glyco_hydro_b"/>
</dbReference>
<dbReference type="NCBIfam" id="TIGR02102">
    <property type="entry name" value="pullulan_Gpos"/>
    <property type="match status" value="1"/>
</dbReference>
<dbReference type="SUPFAM" id="SSF81296">
    <property type="entry name" value="E set domains"/>
    <property type="match status" value="1"/>
</dbReference>
<dbReference type="InterPro" id="IPR013783">
    <property type="entry name" value="Ig-like_fold"/>
</dbReference>
<organism evidence="12 13">
    <name type="scientific">Paenibacillus glacialis</name>
    <dbReference type="NCBI Taxonomy" id="494026"/>
    <lineage>
        <taxon>Bacteria</taxon>
        <taxon>Bacillati</taxon>
        <taxon>Bacillota</taxon>
        <taxon>Bacilli</taxon>
        <taxon>Bacillales</taxon>
        <taxon>Paenibacillaceae</taxon>
        <taxon>Paenibacillus</taxon>
    </lineage>
</organism>
<dbReference type="PROSITE" id="PS51272">
    <property type="entry name" value="SLH"/>
    <property type="match status" value="3"/>
</dbReference>
<dbReference type="Gene3D" id="2.60.40.1080">
    <property type="match status" value="1"/>
</dbReference>
<evidence type="ECO:0000256" key="3">
    <source>
        <dbReference type="ARBA" id="ARBA00022801"/>
    </source>
</evidence>
<evidence type="ECO:0000256" key="1">
    <source>
        <dbReference type="ARBA" id="ARBA00008061"/>
    </source>
</evidence>
<keyword evidence="2" id="KW-0732">Signal</keyword>
<dbReference type="Pfam" id="PF22359">
    <property type="entry name" value="Big-like"/>
    <property type="match status" value="1"/>
</dbReference>
<dbReference type="InterPro" id="IPR054604">
    <property type="entry name" value="SbsC_Big-like"/>
</dbReference>
<dbReference type="SUPFAM" id="SSF51445">
    <property type="entry name" value="(Trans)glycosidases"/>
    <property type="match status" value="2"/>
</dbReference>
<dbReference type="Proteomes" id="UP000076967">
    <property type="component" value="Unassembled WGS sequence"/>
</dbReference>
<dbReference type="CDD" id="cd10315">
    <property type="entry name" value="CBM41_pullulanase"/>
    <property type="match status" value="3"/>
</dbReference>
<keyword evidence="13" id="KW-1185">Reference proteome</keyword>
<dbReference type="EMBL" id="LVJH01000058">
    <property type="protein sequence ID" value="OAB35970.1"/>
    <property type="molecule type" value="Genomic_DNA"/>
</dbReference>
<evidence type="ECO:0000256" key="5">
    <source>
        <dbReference type="ARBA" id="ARBA00023295"/>
    </source>
</evidence>
<comment type="catalytic activity">
    <reaction evidence="6">
        <text>Hydrolysis of (1-&gt;6)-alpha-D-glucosidic linkages in pullulan, amylopectin and glycogen, and in the alpha- and beta-limit dextrins of amylopectin and glycogen.</text>
        <dbReference type="EC" id="3.2.1.41"/>
    </reaction>
</comment>
<dbReference type="CDD" id="cd12962">
    <property type="entry name" value="X25_BaPul_like"/>
    <property type="match status" value="1"/>
</dbReference>
<reference evidence="12 13" key="1">
    <citation type="submission" date="2016-03" db="EMBL/GenBank/DDBJ databases">
        <title>Draft genome sequence of Paenibacillus glacialis DSM 22343.</title>
        <authorList>
            <person name="Shin S.-K."/>
            <person name="Yi H."/>
        </authorList>
    </citation>
    <scope>NUCLEOTIDE SEQUENCE [LARGE SCALE GENOMIC DNA]</scope>
    <source>
        <strain evidence="12 13">DSM 22343</strain>
    </source>
</reference>
<dbReference type="InterPro" id="IPR013784">
    <property type="entry name" value="Carb-bd-like_fold"/>
</dbReference>
<sequence>MKSTFRRKQMLSIFMILILIISSIGFYPSQVGASAPTKVVLVGSLQSELGASGDWDPANSATEMIDMGDGNYQFTGDLPAGTYDYKIAIGGAGGISYGFDNYTNQAGVNHKGDIRITLLQDTQVAFYYNDATHKIADSTYYTPLAMDKLPRVVGNLQTEIGDGTDWSQQSASAMMTDDDFDNVYSVTKVVYGDDYEYKIVLGSTWDDPAYPTSGNKLLSLSQELPVTFNYNAIDHNVTADFVVPVEPEEPSSEVPSGHLRIHYNQDADEAAGLGLWLFKDVVMPSKVWSTDATPFTAEKVDSYGVYIDVPLITNAKEVGFIVVNRTTGNKDGGDKVAKLDSAKVNEVWIQRGSDAISMFEPVDLPANTVRIHYVRQDHNHSAFGLWLFNDVAVKSETVGSWPAGATSFTADKTDRYGAYIDVPLIEGAKKIGMIALNKTSGNKDGGDKTFNLLDRYKQIWIKQGDDTVYVSPYGEVATGLLSAEVLSESKVLLGFTMTEGLEASAVKSGLSITDKNGDIVTVKNVQITSSRTVEVNTSPFELENTPLSITYSGRNVTAITGWKMLDEMYNYEGDDLGATYKAGSVTFKLWAPKASSVIANVYNKDDSTQLMGSANLVKGDKGVWTAGVAPGDLIGANVTDLKGYYYQYEVTNNGETKQVLDPYAKSMAEFRVNTKGEVGPDRDAVGKAAIVDLSGTDPAGFDYADIKGYENREDAIIWEIHVRDFTSDPTIENDLNNATWGSFDAFKSKLDYLQSLGVTHIQLLPVMAWYYGDESLMKERELDYSARDNEYNWGYDPHNYFSPDGAYSEDPTDPELRIKELKAMIDAIHDAGMGVVLDVVYTHMAQASLLNDIVPNYYAFQDANGNNIGGFGNNLATNHKMAEKLMVDSVKYWFDEYKIDGMRWDMMGDATYDAVQNAYDAAEAINPKALFIGEGWRTFGGAAADPSLAGKGADQDWMDKTDSVGVFSDEIRNELKSGFGNEGEPRFITGGARDINVILNNIKAQPSNTADDDPGDMVQYIEAHDNLPLYDIIAQSIKKDPSIAANDLEIHKRIRIGNLLILTSQGTAFLHAGQEYGRTKQWKAAGKPEQKYHELADEAGGVFGYFVHDSYDSSDAINKFDWEKATNEMQYPVNNTTREYTTGLIALRKSTDAFRLGDKSLVDSNITLISAPEVQSRDLIMGYKNKATDGTGHYYVFVNADSKERTMTLDEDLTTGKVLVDNDEAGLNEVSTKSGFVLKADSITLNPLTAVIIQQDTAAAVVRSLEPDTTKYALEVGKSHQTAINAKYDDGSQRTVTNQATYGSSDMQVATVTAKGLVKAVAKGTATIKVTYGGKTTNITVTVTTEPVNDKRYVQFNYIRPDKDYKDWNLWVWNTGVKNDQINFEKVENGVASVMIEIGPQAMGVGFVLRKGTDWNTAKQDFPDDRTIPVTPGAMFTKVNVTSMVQELDILPSIRGPVLNDGNITFMYRDDALYESGQMTKITNAKVKVNGTEYAMTYDRTKEWFSYTLSNVKNGTYEYTFLITNDGKTIEVTDPHNTVNGKSVVEYYIPVVKIQSTINPTVISSKENAVLKLKVSSNDQSTTYKEAYMDLTALGGPSKVKIDTDLMEQTFGVKDSIATGLKNIPITLVDQFGNKHTHRATIEIKARTYTGKLDFDWDEARIYFALTDRYKDGDPTNNQDVDKTHLEAYHGGDFRGLIDKLDYMQQLGINTLWITPIVDNIDFNKGLDFNSKQYGYHGYWAKDFTKIDEHLGDLATFKELIDTAHDKGIKIMVDVVLNHTGYGLKENDARPGITQADKDRFANMLRTDGMSSEEDPIKGELAQLPDLKTEDRDVRKQLIDWQAGWLDRARTDRGDTIDYFRVDTVKHVDDTTWKAFKNALTTIDPDFKMIGEYFGASVGSDGGTLQSGQMDSLLDFSFKENARDFADGKIESVEAYLANREAQMDNTRTMGQFLSSHDENGFLNDYVKGDKGKLKIAAALQITSKGQPVIYYGEELGRSGNNAGDMSKGEFSENRSDMPWNQLDTEKALHDHYQKLLTIRAKYSKLFSKGTRTSLAASNEGGYLAFSKNVDSQNVVTVINTRTATKDVTICVPFEKGIQVKDEYSGKIYNVTNDQKVSFSLPGMNEGGTVILVAVPGDTGTGVGPGTDNSNSSSNYSNSNSATQTQKIVSEELLRKGKEKISIDLAAKENGVLLPLKAAELVGANPIEINKGDFSVQLPSSLLKVTQELIPASQSEGAVISFKMDEVTQASAKSLIGKSDNSTTQLKLASKMFDFDLSLKMKDGKEVKTESFSSAITVAFTVDPSADKKLLGVYSVSDDGKVEYVGGYWENGKLKANVNHSGKYVVIEYNKLFADVQGHWAQVAIMELAAKHVVEGATDSTFNPDQKLTRAEFAAMLVRTLSLKDAGSVSFTDVDSSSWYASAVSTAYHNGLVKGKNESTFAPQATITREEMAMMILRAYQLNNEASAVPNSSASAFIDEQQISSWAVEEVRAVTSLGLMNGHSKKEFVPKSNTSRAESAQAIVNLLHKIQ</sequence>
<dbReference type="Pfam" id="PF22058">
    <property type="entry name" value="X25_BaPul_like"/>
    <property type="match status" value="2"/>
</dbReference>
<comment type="caution">
    <text evidence="12">The sequence shown here is derived from an EMBL/GenBank/DDBJ whole genome shotgun (WGS) entry which is preliminary data.</text>
</comment>
<evidence type="ECO:0000256" key="9">
    <source>
        <dbReference type="ARBA" id="ARBA00031076"/>
    </source>
</evidence>
<dbReference type="InterPro" id="IPR003343">
    <property type="entry name" value="Big_2"/>
</dbReference>
<dbReference type="OrthoDB" id="9761875at2"/>
<dbReference type="SMART" id="SM00635">
    <property type="entry name" value="BID_2"/>
    <property type="match status" value="1"/>
</dbReference>
<feature type="domain" description="SLH" evidence="11">
    <location>
        <begin position="2474"/>
        <end position="2531"/>
    </location>
</feature>
<evidence type="ECO:0000256" key="2">
    <source>
        <dbReference type="ARBA" id="ARBA00022729"/>
    </source>
</evidence>
<dbReference type="CDD" id="cd02860">
    <property type="entry name" value="E_set_Pullulanase"/>
    <property type="match status" value="1"/>
</dbReference>
<dbReference type="SUPFAM" id="SSF49452">
    <property type="entry name" value="Starch-binding domain-like"/>
    <property type="match status" value="3"/>
</dbReference>
<dbReference type="RefSeq" id="WP_068536794.1">
    <property type="nucleotide sequence ID" value="NZ_LVJH01000058.1"/>
</dbReference>
<dbReference type="InterPro" id="IPR006047">
    <property type="entry name" value="GH13_cat_dom"/>
</dbReference>
<evidence type="ECO:0000256" key="7">
    <source>
        <dbReference type="ARBA" id="ARBA00024062"/>
    </source>
</evidence>
<dbReference type="InterPro" id="IPR014756">
    <property type="entry name" value="Ig_E-set"/>
</dbReference>
<dbReference type="InterPro" id="IPR001119">
    <property type="entry name" value="SLH_dom"/>
</dbReference>
<dbReference type="GO" id="GO:0030246">
    <property type="term" value="F:carbohydrate binding"/>
    <property type="evidence" value="ECO:0007669"/>
    <property type="project" value="InterPro"/>
</dbReference>
<evidence type="ECO:0000256" key="6">
    <source>
        <dbReference type="ARBA" id="ARBA00023965"/>
    </source>
</evidence>
<comment type="similarity">
    <text evidence="1">Belongs to the glycosyl hydrolase 13 family.</text>
</comment>
<dbReference type="InterPro" id="IPR017853">
    <property type="entry name" value="GH"/>
</dbReference>
<evidence type="ECO:0000313" key="13">
    <source>
        <dbReference type="Proteomes" id="UP000076967"/>
    </source>
</evidence>
<evidence type="ECO:0000256" key="4">
    <source>
        <dbReference type="ARBA" id="ARBA00022837"/>
    </source>
</evidence>
<feature type="domain" description="SLH" evidence="11">
    <location>
        <begin position="2348"/>
        <end position="2406"/>
    </location>
</feature>
<name>A0A168F8U4_9BACL</name>
<dbReference type="InterPro" id="IPR040806">
    <property type="entry name" value="SpuA_C"/>
</dbReference>
<protein>
    <recommendedName>
        <fullName evidence="7">pullulanase</fullName>
        <ecNumber evidence="7">3.2.1.41</ecNumber>
    </recommendedName>
    <alternativeName>
        <fullName evidence="8">Alpha-dextrin endo-1,6-alpha-glucosidase</fullName>
    </alternativeName>
    <alternativeName>
        <fullName evidence="9">Pullulan 6-glucanohydrolase</fullName>
    </alternativeName>
</protein>
<dbReference type="SMART" id="SM00642">
    <property type="entry name" value="Aamy"/>
    <property type="match status" value="1"/>
</dbReference>
<feature type="region of interest" description="Disordered" evidence="10">
    <location>
        <begin position="2141"/>
        <end position="2164"/>
    </location>
</feature>
<dbReference type="Pfam" id="PF00128">
    <property type="entry name" value="Alpha-amylase"/>
    <property type="match status" value="2"/>
</dbReference>
<keyword evidence="4" id="KW-0106">Calcium</keyword>
<dbReference type="InterPro" id="IPR014755">
    <property type="entry name" value="Cu-Rt/internalin_Ig-like"/>
</dbReference>
<feature type="domain" description="SLH" evidence="11">
    <location>
        <begin position="2407"/>
        <end position="2470"/>
    </location>
</feature>